<feature type="domain" description="Serine aminopeptidase S33" evidence="1">
    <location>
        <begin position="59"/>
        <end position="305"/>
    </location>
</feature>
<evidence type="ECO:0000259" key="1">
    <source>
        <dbReference type="Pfam" id="PF12146"/>
    </source>
</evidence>
<dbReference type="AlphaFoldDB" id="A0A9D5D6A1"/>
<keyword evidence="3" id="KW-1185">Reference proteome</keyword>
<dbReference type="SUPFAM" id="SSF53474">
    <property type="entry name" value="alpha/beta-Hydrolases"/>
    <property type="match status" value="1"/>
</dbReference>
<accession>A0A9D5D6A1</accession>
<comment type="caution">
    <text evidence="2">The sequence shown here is derived from an EMBL/GenBank/DDBJ whole genome shotgun (WGS) entry which is preliminary data.</text>
</comment>
<dbReference type="InterPro" id="IPR022742">
    <property type="entry name" value="Hydrolase_4"/>
</dbReference>
<dbReference type="InterPro" id="IPR051044">
    <property type="entry name" value="MAG_DAG_Lipase"/>
</dbReference>
<evidence type="ECO:0000313" key="2">
    <source>
        <dbReference type="EMBL" id="KAJ0985329.1"/>
    </source>
</evidence>
<sequence length="340" mass="37743">MPHPVAEANERSPFGDLSSPSEFYARHSVSHSSSSFVNPRGLRIFTQWWTPLPPVEIVGIVAVIHGFTGESSWFVQLTSVYFAKAGFAVCALDHQGHGFSEGLIAHIPDIEPVVDDCISFFDSFRARYPPSLPCFMYSESLGGAIGLLIHLRRGGPRPRPSRGWDGLVLNGAMCGISPKFKPPWPLEHLLSVVATLVPTWRVVPTRGSIPDLSFKVEWKRKLALASPRRRMGWPRAATAQELMRVCREVQGKFEEVTLPLLIVHGAEDVVCDPACVEELYRRASSGDKTLRIYPEMWHQIIGEPEENVELVFGDILNWLLARTSTATTAVAPADHDLQAD</sequence>
<organism evidence="2 3">
    <name type="scientific">Dioscorea zingiberensis</name>
    <dbReference type="NCBI Taxonomy" id="325984"/>
    <lineage>
        <taxon>Eukaryota</taxon>
        <taxon>Viridiplantae</taxon>
        <taxon>Streptophyta</taxon>
        <taxon>Embryophyta</taxon>
        <taxon>Tracheophyta</taxon>
        <taxon>Spermatophyta</taxon>
        <taxon>Magnoliopsida</taxon>
        <taxon>Liliopsida</taxon>
        <taxon>Dioscoreales</taxon>
        <taxon>Dioscoreaceae</taxon>
        <taxon>Dioscorea</taxon>
    </lineage>
</organism>
<proteinExistence type="predicted"/>
<name>A0A9D5D6A1_9LILI</name>
<evidence type="ECO:0000313" key="3">
    <source>
        <dbReference type="Proteomes" id="UP001085076"/>
    </source>
</evidence>
<protein>
    <recommendedName>
        <fullName evidence="1">Serine aminopeptidase S33 domain-containing protein</fullName>
    </recommendedName>
</protein>
<dbReference type="EMBL" id="JAGGNH010000001">
    <property type="protein sequence ID" value="KAJ0985329.1"/>
    <property type="molecule type" value="Genomic_DNA"/>
</dbReference>
<dbReference type="InterPro" id="IPR029058">
    <property type="entry name" value="AB_hydrolase_fold"/>
</dbReference>
<dbReference type="FunFam" id="3.40.50.1820:FF:000132">
    <property type="entry name" value="caffeoylshikimate esterase"/>
    <property type="match status" value="1"/>
</dbReference>
<reference evidence="2" key="1">
    <citation type="submission" date="2021-03" db="EMBL/GenBank/DDBJ databases">
        <authorList>
            <person name="Li Z."/>
            <person name="Yang C."/>
        </authorList>
    </citation>
    <scope>NUCLEOTIDE SEQUENCE</scope>
    <source>
        <strain evidence="2">Dzin_1.0</strain>
        <tissue evidence="2">Leaf</tissue>
    </source>
</reference>
<dbReference type="Proteomes" id="UP001085076">
    <property type="component" value="Miscellaneous, Linkage group lg01"/>
</dbReference>
<dbReference type="Gene3D" id="3.40.50.1820">
    <property type="entry name" value="alpha/beta hydrolase"/>
    <property type="match status" value="1"/>
</dbReference>
<reference evidence="2" key="2">
    <citation type="journal article" date="2022" name="Hortic Res">
        <title>The genome of Dioscorea zingiberensis sheds light on the biosynthesis, origin and evolution of the medicinally important diosgenin saponins.</title>
        <authorList>
            <person name="Li Y."/>
            <person name="Tan C."/>
            <person name="Li Z."/>
            <person name="Guo J."/>
            <person name="Li S."/>
            <person name="Chen X."/>
            <person name="Wang C."/>
            <person name="Dai X."/>
            <person name="Yang H."/>
            <person name="Song W."/>
            <person name="Hou L."/>
            <person name="Xu J."/>
            <person name="Tong Z."/>
            <person name="Xu A."/>
            <person name="Yuan X."/>
            <person name="Wang W."/>
            <person name="Yang Q."/>
            <person name="Chen L."/>
            <person name="Sun Z."/>
            <person name="Wang K."/>
            <person name="Pan B."/>
            <person name="Chen J."/>
            <person name="Bao Y."/>
            <person name="Liu F."/>
            <person name="Qi X."/>
            <person name="Gang D.R."/>
            <person name="Wen J."/>
            <person name="Li J."/>
        </authorList>
    </citation>
    <scope>NUCLEOTIDE SEQUENCE</scope>
    <source>
        <strain evidence="2">Dzin_1.0</strain>
    </source>
</reference>
<dbReference type="PANTHER" id="PTHR11614">
    <property type="entry name" value="PHOSPHOLIPASE-RELATED"/>
    <property type="match status" value="1"/>
</dbReference>
<gene>
    <name evidence="2" type="ORF">J5N97_003685</name>
</gene>
<dbReference type="OrthoDB" id="2498029at2759"/>
<dbReference type="Pfam" id="PF12146">
    <property type="entry name" value="Hydrolase_4"/>
    <property type="match status" value="1"/>
</dbReference>